<accession>A0A0D8HKS8</accession>
<evidence type="ECO:0000313" key="3">
    <source>
        <dbReference type="EMBL" id="KJF18533.1"/>
    </source>
</evidence>
<keyword evidence="1" id="KW-0378">Hydrolase</keyword>
<organism evidence="3 4">
    <name type="scientific">Acidithrix ferrooxidans</name>
    <dbReference type="NCBI Taxonomy" id="1280514"/>
    <lineage>
        <taxon>Bacteria</taxon>
        <taxon>Bacillati</taxon>
        <taxon>Actinomycetota</taxon>
        <taxon>Acidimicrobiia</taxon>
        <taxon>Acidimicrobiales</taxon>
        <taxon>Acidimicrobiaceae</taxon>
        <taxon>Acidithrix</taxon>
    </lineage>
</organism>
<reference evidence="3 4" key="1">
    <citation type="submission" date="2015-01" db="EMBL/GenBank/DDBJ databases">
        <title>Draft genome of the acidophilic iron oxidizer Acidithrix ferrooxidans strain Py-F3.</title>
        <authorList>
            <person name="Poehlein A."/>
            <person name="Eisen S."/>
            <person name="Schloemann M."/>
            <person name="Johnson B.D."/>
            <person name="Daniel R."/>
            <person name="Muehling M."/>
        </authorList>
    </citation>
    <scope>NUCLEOTIDE SEQUENCE [LARGE SCALE GENOMIC DNA]</scope>
    <source>
        <strain evidence="3 4">Py-F3</strain>
    </source>
</reference>
<protein>
    <submittedName>
        <fullName evidence="3">Putative metallophosphoesterase YhaO</fullName>
    </submittedName>
</protein>
<name>A0A0D8HKS8_9ACTN</name>
<evidence type="ECO:0000313" key="4">
    <source>
        <dbReference type="Proteomes" id="UP000032360"/>
    </source>
</evidence>
<sequence length="428" mass="46632">MAHGTSIWDGGPLKFLHASDLHIDSPLRGLSAYEGAPIQEIRGATRRAVENLVGAAVSNDVDLVVLAGDIFDGDWKDYSTGLFWIRQLVRLYDEGIPVVLVAGNHDAVSEVSKRLSYPPNVYQLSSAAPQIQLFDELDLAVVGQSYASRVVAGDLVANFPSADPGLFTIGLLHTSLDGRVGHASYAPTTVDMLRSRGYSYWALGHVHQREVVSTEPHIVFAGNLQGRHIRETGPKGASLVTTQEAEVVSIAPLELDVVRWTNCYVDVSQAQTFEEVISEISQVLDKSVIDASGRLVAARVNISGTSPIHRELWRRSEQLDSEVRGLGAVRGDLWIEKVVLGTRNFVRADGEVVEAIRQRAKQLQDDPEEFASLLSVFMDLRNKLPLELRVNGLNGEESVGPTSESHLRATLESAGDLISSLLSETDPS</sequence>
<gene>
    <name evidence="3" type="primary">yhaO1</name>
    <name evidence="3" type="ORF">AXFE_05800</name>
</gene>
<keyword evidence="4" id="KW-1185">Reference proteome</keyword>
<dbReference type="InterPro" id="IPR029052">
    <property type="entry name" value="Metallo-depent_PP-like"/>
</dbReference>
<evidence type="ECO:0000259" key="2">
    <source>
        <dbReference type="Pfam" id="PF00149"/>
    </source>
</evidence>
<dbReference type="InterPro" id="IPR041796">
    <property type="entry name" value="Mre11_N"/>
</dbReference>
<dbReference type="OrthoDB" id="9773856at2"/>
<dbReference type="PIRSF" id="PIRSF033091">
    <property type="entry name" value="Pesterase_YhaO"/>
    <property type="match status" value="1"/>
</dbReference>
<dbReference type="RefSeq" id="WP_052604369.1">
    <property type="nucleotide sequence ID" value="NZ_JXYS01000013.1"/>
</dbReference>
<dbReference type="PANTHER" id="PTHR30337">
    <property type="entry name" value="COMPONENT OF ATP-DEPENDENT DSDNA EXONUCLEASE"/>
    <property type="match status" value="1"/>
</dbReference>
<dbReference type="Proteomes" id="UP000032360">
    <property type="component" value="Unassembled WGS sequence"/>
</dbReference>
<dbReference type="SUPFAM" id="SSF56300">
    <property type="entry name" value="Metallo-dependent phosphatases"/>
    <property type="match status" value="1"/>
</dbReference>
<dbReference type="CDD" id="cd00840">
    <property type="entry name" value="MPP_Mre11_N"/>
    <property type="match status" value="1"/>
</dbReference>
<proteinExistence type="predicted"/>
<dbReference type="InterPro" id="IPR050535">
    <property type="entry name" value="DNA_Repair-Maintenance_Comp"/>
</dbReference>
<feature type="domain" description="Calcineurin-like phosphoesterase" evidence="2">
    <location>
        <begin position="13"/>
        <end position="208"/>
    </location>
</feature>
<comment type="caution">
    <text evidence="3">The sequence shown here is derived from an EMBL/GenBank/DDBJ whole genome shotgun (WGS) entry which is preliminary data.</text>
</comment>
<dbReference type="EMBL" id="JXYS01000013">
    <property type="protein sequence ID" value="KJF18533.1"/>
    <property type="molecule type" value="Genomic_DNA"/>
</dbReference>
<dbReference type="STRING" id="1280514.AXFE_05800"/>
<dbReference type="PANTHER" id="PTHR30337:SF7">
    <property type="entry name" value="PHOSPHOESTERASE"/>
    <property type="match status" value="1"/>
</dbReference>
<dbReference type="AlphaFoldDB" id="A0A0D8HKS8"/>
<dbReference type="InterPro" id="IPR014576">
    <property type="entry name" value="Pesterase_YhaO"/>
</dbReference>
<dbReference type="PATRIC" id="fig|1280514.3.peg.773"/>
<dbReference type="Gene3D" id="3.60.21.10">
    <property type="match status" value="1"/>
</dbReference>
<evidence type="ECO:0000256" key="1">
    <source>
        <dbReference type="ARBA" id="ARBA00022801"/>
    </source>
</evidence>
<dbReference type="InterPro" id="IPR004843">
    <property type="entry name" value="Calcineurin-like_PHP"/>
</dbReference>
<dbReference type="GO" id="GO:0016787">
    <property type="term" value="F:hydrolase activity"/>
    <property type="evidence" value="ECO:0007669"/>
    <property type="project" value="UniProtKB-KW"/>
</dbReference>
<dbReference type="Pfam" id="PF00149">
    <property type="entry name" value="Metallophos"/>
    <property type="match status" value="1"/>
</dbReference>